<accession>A0A285HW17</accession>
<dbReference type="CDD" id="cd03221">
    <property type="entry name" value="ABCF_EF-3"/>
    <property type="match status" value="2"/>
</dbReference>
<dbReference type="InterPro" id="IPR003593">
    <property type="entry name" value="AAA+_ATPase"/>
</dbReference>
<feature type="coiled-coil region" evidence="4">
    <location>
        <begin position="565"/>
        <end position="625"/>
    </location>
</feature>
<dbReference type="SUPFAM" id="SSF52540">
    <property type="entry name" value="P-loop containing nucleoside triphosphate hydrolases"/>
    <property type="match status" value="2"/>
</dbReference>
<dbReference type="FunFam" id="3.40.50.300:FF:000309">
    <property type="entry name" value="ABC transporter ATP-binding protein"/>
    <property type="match status" value="1"/>
</dbReference>
<dbReference type="RefSeq" id="WP_097018917.1">
    <property type="nucleotide sequence ID" value="NZ_OBDZ01000026.1"/>
</dbReference>
<feature type="domain" description="ABC transporter" evidence="6">
    <location>
        <begin position="329"/>
        <end position="542"/>
    </location>
</feature>
<dbReference type="InterPro" id="IPR003439">
    <property type="entry name" value="ABC_transporter-like_ATP-bd"/>
</dbReference>
<dbReference type="InterPro" id="IPR032524">
    <property type="entry name" value="ABC_tran_C"/>
</dbReference>
<dbReference type="SMART" id="SM00382">
    <property type="entry name" value="AAA"/>
    <property type="match status" value="2"/>
</dbReference>
<dbReference type="Pfam" id="PF16326">
    <property type="entry name" value="ABC_tran_CTD"/>
    <property type="match status" value="1"/>
</dbReference>
<dbReference type="Proteomes" id="UP000219573">
    <property type="component" value="Unassembled WGS sequence"/>
</dbReference>
<evidence type="ECO:0000256" key="5">
    <source>
        <dbReference type="SAM" id="MobiDB-lite"/>
    </source>
</evidence>
<keyword evidence="3 7" id="KW-0067">ATP-binding</keyword>
<proteinExistence type="predicted"/>
<dbReference type="InterPro" id="IPR051309">
    <property type="entry name" value="ABCF_ATPase"/>
</dbReference>
<dbReference type="Gene3D" id="3.40.50.300">
    <property type="entry name" value="P-loop containing nucleotide triphosphate hydrolases"/>
    <property type="match status" value="2"/>
</dbReference>
<dbReference type="EMBL" id="OBDZ01000026">
    <property type="protein sequence ID" value="SNY39833.1"/>
    <property type="molecule type" value="Genomic_DNA"/>
</dbReference>
<evidence type="ECO:0000259" key="6">
    <source>
        <dbReference type="PROSITE" id="PS50893"/>
    </source>
</evidence>
<feature type="region of interest" description="Disordered" evidence="5">
    <location>
        <begin position="543"/>
        <end position="563"/>
    </location>
</feature>
<dbReference type="FunFam" id="3.40.50.300:FF:000011">
    <property type="entry name" value="Putative ABC transporter ATP-binding component"/>
    <property type="match status" value="1"/>
</dbReference>
<evidence type="ECO:0000256" key="1">
    <source>
        <dbReference type="ARBA" id="ARBA00022737"/>
    </source>
</evidence>
<evidence type="ECO:0000256" key="2">
    <source>
        <dbReference type="ARBA" id="ARBA00022741"/>
    </source>
</evidence>
<dbReference type="Pfam" id="PF00005">
    <property type="entry name" value="ABC_tran"/>
    <property type="match status" value="2"/>
</dbReference>
<organism evidence="7 8">
    <name type="scientific">Orenia metallireducens</name>
    <dbReference type="NCBI Taxonomy" id="1413210"/>
    <lineage>
        <taxon>Bacteria</taxon>
        <taxon>Bacillati</taxon>
        <taxon>Bacillota</taxon>
        <taxon>Clostridia</taxon>
        <taxon>Halanaerobiales</taxon>
        <taxon>Halobacteroidaceae</taxon>
        <taxon>Orenia</taxon>
    </lineage>
</organism>
<reference evidence="8" key="1">
    <citation type="submission" date="2017-09" db="EMBL/GenBank/DDBJ databases">
        <authorList>
            <person name="Varghese N."/>
            <person name="Submissions S."/>
        </authorList>
    </citation>
    <scope>NUCLEOTIDE SEQUENCE [LARGE SCALE GENOMIC DNA]</scope>
    <source>
        <strain evidence="8">MSL47</strain>
    </source>
</reference>
<evidence type="ECO:0000256" key="4">
    <source>
        <dbReference type="SAM" id="Coils"/>
    </source>
</evidence>
<dbReference type="GO" id="GO:0003676">
    <property type="term" value="F:nucleic acid binding"/>
    <property type="evidence" value="ECO:0007669"/>
    <property type="project" value="UniProtKB-ARBA"/>
</dbReference>
<evidence type="ECO:0000256" key="3">
    <source>
        <dbReference type="ARBA" id="ARBA00022840"/>
    </source>
</evidence>
<dbReference type="GO" id="GO:0016887">
    <property type="term" value="F:ATP hydrolysis activity"/>
    <property type="evidence" value="ECO:0007669"/>
    <property type="project" value="InterPro"/>
</dbReference>
<feature type="domain" description="ABC transporter" evidence="6">
    <location>
        <begin position="2"/>
        <end position="256"/>
    </location>
</feature>
<dbReference type="PANTHER" id="PTHR42855:SF2">
    <property type="entry name" value="DRUG RESISTANCE ABC TRANSPORTER,ATP-BINDING PROTEIN"/>
    <property type="match status" value="1"/>
</dbReference>
<dbReference type="NCBIfam" id="NF000355">
    <property type="entry name" value="ribo_prot_ABC_F"/>
    <property type="match status" value="1"/>
</dbReference>
<name>A0A285HW17_9FIRM</name>
<protein>
    <submittedName>
        <fullName evidence="7">ATP-binding cassette, subfamily F, member 3</fullName>
    </submittedName>
</protein>
<keyword evidence="2" id="KW-0547">Nucleotide-binding</keyword>
<dbReference type="PROSITE" id="PS00211">
    <property type="entry name" value="ABC_TRANSPORTER_1"/>
    <property type="match status" value="1"/>
</dbReference>
<keyword evidence="1" id="KW-0677">Repeat</keyword>
<sequence>MITLSKVNKNYGFEAVLENFSMTINSGEKVGLIGANGSGKSTVFKLLAGIESPDQGMIAISQGLKVGYMNQMIDYKEQETVEERLLVNFDYLQQLEERLRELEVTMKNLTNNQLEKKLKEYSKLSTKYEVSGGYTYQSQIDQVVQGLGLDSLKGNLISELSGGERARVQIAELLLTEPDILLLDEPTNHLDFKAINWLEEYINNYSGTVIIISHDRYFLDKTIDRIIEIKHGQAEEYAGNYSYYLTERKKRYQLALKQYNNQQKEIKRKEETIKQLRNWGKQSDNEKFYKRAASMEKQLAKIDKLDNPDLGDSDFNLDFAADRSGQEVVVLDQVSKTFGDKLLFKNIDLKIFYGQKVGLIGPNGSGKTTLLRLLLDEEVADKGKIKLGANVKVGYLSQHQELEDQDLTLLEAFRADAPPMYESRARTILASYGFKGDNVFRYIKELSGGERVRFHLLKMMHSEINFLILDEPTNHLDIKSIEILEETLADYQGTLLVVSHDRYFLNKTIDSLYVVETKDVKHYAGNYDYYQQKIKLEKARQFREKENSKKNSNKKVQIKSQTSSSNSLKKKLEAIESQILELEVKLEENNQLMMEPQNLNDYEYLNQLKDDNENIHLKLEALINSWEDISLEIEKV</sequence>
<dbReference type="InterPro" id="IPR027417">
    <property type="entry name" value="P-loop_NTPase"/>
</dbReference>
<dbReference type="InterPro" id="IPR032781">
    <property type="entry name" value="ABC_tran_Xtn"/>
</dbReference>
<evidence type="ECO:0000313" key="7">
    <source>
        <dbReference type="EMBL" id="SNY39833.1"/>
    </source>
</evidence>
<feature type="coiled-coil region" evidence="4">
    <location>
        <begin position="92"/>
        <end position="131"/>
    </location>
</feature>
<keyword evidence="4" id="KW-0175">Coiled coil</keyword>
<gene>
    <name evidence="7" type="ORF">SAMN06265827_1264</name>
</gene>
<dbReference type="AlphaFoldDB" id="A0A285HW17"/>
<dbReference type="Pfam" id="PF12848">
    <property type="entry name" value="ABC_tran_Xtn"/>
    <property type="match status" value="1"/>
</dbReference>
<evidence type="ECO:0000313" key="8">
    <source>
        <dbReference type="Proteomes" id="UP000219573"/>
    </source>
</evidence>
<feature type="coiled-coil region" evidence="4">
    <location>
        <begin position="249"/>
        <end position="279"/>
    </location>
</feature>
<dbReference type="InterPro" id="IPR017871">
    <property type="entry name" value="ABC_transporter-like_CS"/>
</dbReference>
<dbReference type="GO" id="GO:0005524">
    <property type="term" value="F:ATP binding"/>
    <property type="evidence" value="ECO:0007669"/>
    <property type="project" value="UniProtKB-KW"/>
</dbReference>
<dbReference type="PROSITE" id="PS50893">
    <property type="entry name" value="ABC_TRANSPORTER_2"/>
    <property type="match status" value="2"/>
</dbReference>
<keyword evidence="8" id="KW-1185">Reference proteome</keyword>
<dbReference type="PANTHER" id="PTHR42855">
    <property type="entry name" value="ABC TRANSPORTER ATP-BINDING SUBUNIT"/>
    <property type="match status" value="1"/>
</dbReference>